<dbReference type="SMART" id="SM01182">
    <property type="entry name" value="EF-1_beta_acid"/>
    <property type="match status" value="2"/>
</dbReference>
<dbReference type="GO" id="GO:0005829">
    <property type="term" value="C:cytosol"/>
    <property type="evidence" value="ECO:0007669"/>
    <property type="project" value="TreeGrafter"/>
</dbReference>
<evidence type="ECO:0000259" key="2">
    <source>
        <dbReference type="SMART" id="SM01182"/>
    </source>
</evidence>
<organism evidence="3">
    <name type="scientific">Absidia glauca</name>
    <name type="common">Pin mould</name>
    <dbReference type="NCBI Taxonomy" id="4829"/>
    <lineage>
        <taxon>Eukaryota</taxon>
        <taxon>Fungi</taxon>
        <taxon>Fungi incertae sedis</taxon>
        <taxon>Mucoromycota</taxon>
        <taxon>Mucoromycotina</taxon>
        <taxon>Mucoromycetes</taxon>
        <taxon>Mucorales</taxon>
        <taxon>Cunninghamellaceae</taxon>
        <taxon>Absidia</taxon>
    </lineage>
</organism>
<dbReference type="GO" id="GO:0003746">
    <property type="term" value="F:translation elongation factor activity"/>
    <property type="evidence" value="ECO:0007669"/>
    <property type="project" value="InterPro"/>
</dbReference>
<dbReference type="AlphaFoldDB" id="A0A168Q0K9"/>
<dbReference type="InterPro" id="IPR018940">
    <property type="entry name" value="EF-1_beta_acid_region_euk"/>
</dbReference>
<dbReference type="GO" id="GO:0005085">
    <property type="term" value="F:guanyl-nucleotide exchange factor activity"/>
    <property type="evidence" value="ECO:0007669"/>
    <property type="project" value="TreeGrafter"/>
</dbReference>
<name>A0A168Q0K9_ABSGL</name>
<dbReference type="InterPro" id="IPR049720">
    <property type="entry name" value="EF1B_bsu/dsu"/>
</dbReference>
<evidence type="ECO:0000313" key="3">
    <source>
        <dbReference type="EMBL" id="SAM03296.1"/>
    </source>
</evidence>
<dbReference type="PANTHER" id="PTHR11595:SF21">
    <property type="entry name" value="ELONGATION FACTOR 1-BETA"/>
    <property type="match status" value="1"/>
</dbReference>
<feature type="domain" description="Elongation factor 1 beta central acidic region eukaryote" evidence="2">
    <location>
        <begin position="61"/>
        <end position="88"/>
    </location>
</feature>
<dbReference type="Pfam" id="PF10587">
    <property type="entry name" value="EF-1_beta_acid"/>
    <property type="match status" value="1"/>
</dbReference>
<gene>
    <name evidence="3" type="primary">ABSGL_09114.1 scaffold 10677</name>
</gene>
<proteinExistence type="predicted"/>
<feature type="region of interest" description="Disordered" evidence="1">
    <location>
        <begin position="248"/>
        <end position="276"/>
    </location>
</feature>
<dbReference type="GO" id="GO:0005853">
    <property type="term" value="C:eukaryotic translation elongation factor 1 complex"/>
    <property type="evidence" value="ECO:0007669"/>
    <property type="project" value="InterPro"/>
</dbReference>
<dbReference type="OrthoDB" id="10611453at2759"/>
<dbReference type="InParanoid" id="A0A168Q0K9"/>
<evidence type="ECO:0000256" key="1">
    <source>
        <dbReference type="SAM" id="MobiDB-lite"/>
    </source>
</evidence>
<feature type="domain" description="Elongation factor 1 beta central acidic region eukaryote" evidence="2">
    <location>
        <begin position="262"/>
        <end position="289"/>
    </location>
</feature>
<feature type="compositionally biased region" description="Acidic residues" evidence="1">
    <location>
        <begin position="253"/>
        <end position="274"/>
    </location>
</feature>
<feature type="non-terminal residue" evidence="3">
    <location>
        <position position="310"/>
    </location>
</feature>
<dbReference type="EMBL" id="LT554074">
    <property type="protein sequence ID" value="SAM03296.1"/>
    <property type="molecule type" value="Genomic_DNA"/>
</dbReference>
<feature type="region of interest" description="Disordered" evidence="1">
    <location>
        <begin position="288"/>
        <end position="310"/>
    </location>
</feature>
<evidence type="ECO:0000313" key="4">
    <source>
        <dbReference type="Proteomes" id="UP000078561"/>
    </source>
</evidence>
<reference evidence="3" key="1">
    <citation type="submission" date="2016-04" db="EMBL/GenBank/DDBJ databases">
        <authorList>
            <person name="Evans L.H."/>
            <person name="Alamgir A."/>
            <person name="Owens N."/>
            <person name="Weber N.D."/>
            <person name="Virtaneva K."/>
            <person name="Barbian K."/>
            <person name="Babar A."/>
            <person name="Rosenke K."/>
        </authorList>
    </citation>
    <scope>NUCLEOTIDE SEQUENCE [LARGE SCALE GENOMIC DNA]</scope>
    <source>
        <strain evidence="3">CBS 101.48</strain>
    </source>
</reference>
<keyword evidence="4" id="KW-1185">Reference proteome</keyword>
<dbReference type="InterPro" id="IPR001326">
    <property type="entry name" value="Transl_elong_EF1B_B/D_CS"/>
</dbReference>
<feature type="region of interest" description="Disordered" evidence="1">
    <location>
        <begin position="1"/>
        <end position="27"/>
    </location>
</feature>
<sequence>MVLSAFKSKRNTCKKATPAIDTQHESQMKHSKLANFMNKLSDPRPLRHVLKRPSMAHLTSYFCSDTDKDKTYERRRYQQQTKEKQQPQVFQNEQPLSVNKKVPSILVRRPSLPCLDDGFSSRYLSNPSFIGGDPNRHKTGTDDSSICYDTKKMMMDQDKRSAYSTLFSLSTTNTGSTTFTQPQIWDSAFWFDHPPLTRKVSAPPERHPDVPAILHELRRINTISTHPLVLKRGRFEVSIETAAAAAAAPAAAAEEDEDDIDLFGSDDDEVDEEAEKVKAARIAEYNAKKANKPKPTAKTTVTLEVKPWDD</sequence>
<accession>A0A168Q0K9</accession>
<dbReference type="PANTHER" id="PTHR11595">
    <property type="entry name" value="EF-HAND AND COILED-COIL DOMAIN-CONTAINING FAMILY MEMBER"/>
    <property type="match status" value="1"/>
</dbReference>
<dbReference type="STRING" id="4829.A0A168Q0K9"/>
<dbReference type="PROSITE" id="PS00824">
    <property type="entry name" value="EF1BD_1"/>
    <property type="match status" value="1"/>
</dbReference>
<protein>
    <recommendedName>
        <fullName evidence="2">Elongation factor 1 beta central acidic region eukaryote domain-containing protein</fullName>
    </recommendedName>
</protein>
<dbReference type="Proteomes" id="UP000078561">
    <property type="component" value="Unassembled WGS sequence"/>
</dbReference>